<proteinExistence type="predicted"/>
<accession>A0ABU2JE03</accession>
<gene>
    <name evidence="1" type="ORF">RM423_13940</name>
</gene>
<evidence type="ECO:0000313" key="1">
    <source>
        <dbReference type="EMBL" id="MDT0262493.1"/>
    </source>
</evidence>
<sequence length="74" mass="8453">MTIYAQRLDERARTVRPNDSRPAALQVRGVPTRAAAELEHRPDTDEISNLVQVCQNRSSWRRGLLDVPTRSRVV</sequence>
<organism evidence="1 2">
    <name type="scientific">Jatrophihabitans lederbergiae</name>
    <dbReference type="NCBI Taxonomy" id="3075547"/>
    <lineage>
        <taxon>Bacteria</taxon>
        <taxon>Bacillati</taxon>
        <taxon>Actinomycetota</taxon>
        <taxon>Actinomycetes</taxon>
        <taxon>Jatrophihabitantales</taxon>
        <taxon>Jatrophihabitantaceae</taxon>
        <taxon>Jatrophihabitans</taxon>
    </lineage>
</organism>
<reference evidence="2" key="1">
    <citation type="submission" date="2023-07" db="EMBL/GenBank/DDBJ databases">
        <title>30 novel species of actinomycetes from the DSMZ collection.</title>
        <authorList>
            <person name="Nouioui I."/>
        </authorList>
    </citation>
    <scope>NUCLEOTIDE SEQUENCE [LARGE SCALE GENOMIC DNA]</scope>
    <source>
        <strain evidence="2">DSM 44399</strain>
    </source>
</reference>
<dbReference type="Proteomes" id="UP001183176">
    <property type="component" value="Unassembled WGS sequence"/>
</dbReference>
<dbReference type="EMBL" id="JAVREH010000018">
    <property type="protein sequence ID" value="MDT0262493.1"/>
    <property type="molecule type" value="Genomic_DNA"/>
</dbReference>
<keyword evidence="2" id="KW-1185">Reference proteome</keyword>
<dbReference type="RefSeq" id="WP_311423641.1">
    <property type="nucleotide sequence ID" value="NZ_JAVREH010000018.1"/>
</dbReference>
<comment type="caution">
    <text evidence="1">The sequence shown here is derived from an EMBL/GenBank/DDBJ whole genome shotgun (WGS) entry which is preliminary data.</text>
</comment>
<name>A0ABU2JE03_9ACTN</name>
<evidence type="ECO:0000313" key="2">
    <source>
        <dbReference type="Proteomes" id="UP001183176"/>
    </source>
</evidence>
<protein>
    <submittedName>
        <fullName evidence="1">Uncharacterized protein</fullName>
    </submittedName>
</protein>